<dbReference type="OrthoDB" id="6269027at2"/>
<protein>
    <recommendedName>
        <fullName evidence="3">DUF1877 family protein</fullName>
    </recommendedName>
</protein>
<dbReference type="STRING" id="225848.Sps_03471"/>
<evidence type="ECO:0000313" key="2">
    <source>
        <dbReference type="Proteomes" id="UP000189545"/>
    </source>
</evidence>
<accession>A0A1S6HT13</accession>
<dbReference type="AlphaFoldDB" id="A0A1S6HT13"/>
<name>A0A1S6HT13_9GAMM</name>
<evidence type="ECO:0000313" key="1">
    <source>
        <dbReference type="EMBL" id="AQS38598.1"/>
    </source>
</evidence>
<evidence type="ECO:0008006" key="3">
    <source>
        <dbReference type="Google" id="ProtNLM"/>
    </source>
</evidence>
<dbReference type="RefSeq" id="WP_077753615.1">
    <property type="nucleotide sequence ID" value="NZ_CP014782.1"/>
</dbReference>
<proteinExistence type="predicted"/>
<dbReference type="Proteomes" id="UP000189545">
    <property type="component" value="Chromosome"/>
</dbReference>
<gene>
    <name evidence="1" type="ORF">Sps_03471</name>
</gene>
<dbReference type="EMBL" id="CP014782">
    <property type="protein sequence ID" value="AQS38598.1"/>
    <property type="molecule type" value="Genomic_DNA"/>
</dbReference>
<sequence>MSSLIHLLLIDEAAFPTQIAGDDESTYQTLLEIVDEEAIRWQTLELNIRGFMPALEMWDALAGNSHLLPMCSFNFYPHKLISPDADISGQFGFFPTDMVKDLSSAMAVNIDLDITTPDAQAVVGMVEAKAGELEPQAYEMVRDKYFVTFRDAAAQNKAVVVLIED</sequence>
<keyword evidence="2" id="KW-1185">Reference proteome</keyword>
<organism evidence="1 2">
    <name type="scientific">Shewanella psychrophila</name>
    <dbReference type="NCBI Taxonomy" id="225848"/>
    <lineage>
        <taxon>Bacteria</taxon>
        <taxon>Pseudomonadati</taxon>
        <taxon>Pseudomonadota</taxon>
        <taxon>Gammaproteobacteria</taxon>
        <taxon>Alteromonadales</taxon>
        <taxon>Shewanellaceae</taxon>
        <taxon>Shewanella</taxon>
    </lineage>
</organism>
<dbReference type="KEGG" id="spsw:Sps_03471"/>
<reference evidence="1 2" key="1">
    <citation type="submission" date="2016-03" db="EMBL/GenBank/DDBJ databases">
        <title>Complete genome sequence of Shewanella psychrophila WP2, a deep sea bacterium isolated from west Pacific sediment.</title>
        <authorList>
            <person name="Xu G."/>
            <person name="Jian H."/>
        </authorList>
    </citation>
    <scope>NUCLEOTIDE SEQUENCE [LARGE SCALE GENOMIC DNA]</scope>
    <source>
        <strain evidence="1 2">WP2</strain>
    </source>
</reference>